<feature type="domain" description="FAS1" evidence="4">
    <location>
        <begin position="226"/>
        <end position="373"/>
    </location>
</feature>
<dbReference type="PANTHER" id="PTHR10900">
    <property type="entry name" value="PERIOSTIN-RELATED"/>
    <property type="match status" value="1"/>
</dbReference>
<gene>
    <name evidence="5" type="ORF">MGL_2219</name>
</gene>
<dbReference type="VEuPathDB" id="FungiDB:MGL_2219"/>
<evidence type="ECO:0000313" key="6">
    <source>
        <dbReference type="Proteomes" id="UP000008837"/>
    </source>
</evidence>
<evidence type="ECO:0000259" key="4">
    <source>
        <dbReference type="PROSITE" id="PS50213"/>
    </source>
</evidence>
<accession>A8Q2Q2</accession>
<dbReference type="PROSITE" id="PS50213">
    <property type="entry name" value="FAS1"/>
    <property type="match status" value="4"/>
</dbReference>
<dbReference type="GeneID" id="5854730"/>
<evidence type="ECO:0000313" key="5">
    <source>
        <dbReference type="EMBL" id="EDP43209.1"/>
    </source>
</evidence>
<feature type="transmembrane region" description="Helical" evidence="2">
    <location>
        <begin position="874"/>
        <end position="894"/>
    </location>
</feature>
<dbReference type="KEGG" id="mgl:MGL_2219"/>
<dbReference type="InterPro" id="IPR050904">
    <property type="entry name" value="Adhesion/Biosynth-related"/>
</dbReference>
<dbReference type="Gene3D" id="2.30.180.10">
    <property type="entry name" value="FAS1 domain"/>
    <property type="match status" value="4"/>
</dbReference>
<keyword evidence="2" id="KW-0812">Transmembrane</keyword>
<organism evidence="5 6">
    <name type="scientific">Malassezia globosa (strain ATCC MYA-4612 / CBS 7966)</name>
    <name type="common">Dandruff-associated fungus</name>
    <dbReference type="NCBI Taxonomy" id="425265"/>
    <lineage>
        <taxon>Eukaryota</taxon>
        <taxon>Fungi</taxon>
        <taxon>Dikarya</taxon>
        <taxon>Basidiomycota</taxon>
        <taxon>Ustilaginomycotina</taxon>
        <taxon>Malasseziomycetes</taxon>
        <taxon>Malasseziales</taxon>
        <taxon>Malasseziaceae</taxon>
        <taxon>Malassezia</taxon>
    </lineage>
</organism>
<dbReference type="Pfam" id="PF02469">
    <property type="entry name" value="Fasciclin"/>
    <property type="match status" value="4"/>
</dbReference>
<dbReference type="SMART" id="SM00554">
    <property type="entry name" value="FAS1"/>
    <property type="match status" value="4"/>
</dbReference>
<dbReference type="GO" id="GO:0005615">
    <property type="term" value="C:extracellular space"/>
    <property type="evidence" value="ECO:0007669"/>
    <property type="project" value="TreeGrafter"/>
</dbReference>
<dbReference type="OMA" id="PPYPPWM"/>
<dbReference type="RefSeq" id="XP_001730423.1">
    <property type="nucleotide sequence ID" value="XM_001730371.1"/>
</dbReference>
<protein>
    <recommendedName>
        <fullName evidence="4">FAS1 domain-containing protein</fullName>
    </recommendedName>
</protein>
<comment type="caution">
    <text evidence="5">The sequence shown here is derived from an EMBL/GenBank/DDBJ whole genome shotgun (WGS) entry which is preliminary data.</text>
</comment>
<feature type="region of interest" description="Disordered" evidence="1">
    <location>
        <begin position="144"/>
        <end position="170"/>
    </location>
</feature>
<proteinExistence type="predicted"/>
<name>A8Q2Q2_MALGO</name>
<dbReference type="AlphaFoldDB" id="A8Q2Q2"/>
<evidence type="ECO:0000256" key="1">
    <source>
        <dbReference type="SAM" id="MobiDB-lite"/>
    </source>
</evidence>
<feature type="domain" description="FAS1" evidence="4">
    <location>
        <begin position="379"/>
        <end position="531"/>
    </location>
</feature>
<evidence type="ECO:0000256" key="3">
    <source>
        <dbReference type="SAM" id="SignalP"/>
    </source>
</evidence>
<dbReference type="EMBL" id="AAYY01000008">
    <property type="protein sequence ID" value="EDP43209.1"/>
    <property type="molecule type" value="Genomic_DNA"/>
</dbReference>
<sequence length="915" mass="101131">MRGWQWGAWLSALVVGALANVSESSTQDVNLVDIISTYPELSTFIHYLQRARLIPSLNRMQEKSDVSSGMTIFAPTNAAFESFWRHGDLGNKSVVSEQEQHLPDNIQAELRQQLLYHVLNYTLLDGNDANLFLETLHFPSRKRLFEPTRPGTVPQKPQDPPHPGAEDRGGLLGGYGQMLRVVRAENGSITHVGMDHRGMHGARIVHVDRRSRHGIVYLIDRVISLPPSLDVFLREQSVSTLFRHIPNDTLRTLATTAHLTVFLPTDAAWHQLDPLEKKYLLGSSPEALQDRLRVFGWHASSTGLGDGRVAYASELLAAPQTNLTTILGGDVHVRTQAGPTPGSPRSLSLDGMSIVQQDILTENGVVHIVDGMHMPFGDLGMTAEKYLLALNATEFVALMKHAGLGDYITQDPHEARRPATPRGPFTFLVPPNSALRNWVHQHVAQPISKHSSSMQRLRDMLLYHILPDHQRTLTNETLLTTQLYPTGLLGAPQRIPVILSDNKTLTFGHARVTHGPVHAHTATMYLLSDIARVPTDPVHTAARASLSTYVQALSKAHLDSSIRKAPLMTYLAPINEAFENMGLAAKYLLHTSNADLSHVIASFALPGALYLSSLEANWTRVVTGDGSFVWLRRDEAGIAVRTPTTGATLMQTTQTDLITDTGVVHAVSDVQLPPSVPMTLSKLARGAPTQKMLSLIHAAGFDWVWNSSLTIQADRKCKQQKLIVLLPEDRAFAKLNISLYEANPESLRALVALHILVMDECHSRKRTDEHLPLPLFDEMVHSTMLDKRLGGSSAFGRLAFRRTSASSKNQLGYMVGIKGARSTVGKEHAANVLDLGHAVLHETLADGHVVPGGVLTIDTVLEPFEPGWLLRWNWTWKMCLLLVLVSGACVTRAYTRHRRWGYTRVQSDAFEGEEE</sequence>
<evidence type="ECO:0000256" key="2">
    <source>
        <dbReference type="SAM" id="Phobius"/>
    </source>
</evidence>
<reference evidence="5 6" key="1">
    <citation type="journal article" date="2007" name="Proc. Natl. Acad. Sci. U.S.A.">
        <title>Dandruff-associated Malassezia genomes reveal convergent and divergent virulence traits shared with plant and human fungal pathogens.</title>
        <authorList>
            <person name="Xu J."/>
            <person name="Saunders C.W."/>
            <person name="Hu P."/>
            <person name="Grant R.A."/>
            <person name="Boekhout T."/>
            <person name="Kuramae E.E."/>
            <person name="Kronstad J.W."/>
            <person name="Deangelis Y.M."/>
            <person name="Reeder N.L."/>
            <person name="Johnstone K.R."/>
            <person name="Leland M."/>
            <person name="Fieno A.M."/>
            <person name="Begley W.M."/>
            <person name="Sun Y."/>
            <person name="Lacey M.P."/>
            <person name="Chaudhary T."/>
            <person name="Keough T."/>
            <person name="Chu L."/>
            <person name="Sears R."/>
            <person name="Yuan B."/>
            <person name="Dawson T.L.Jr."/>
        </authorList>
    </citation>
    <scope>NUCLEOTIDE SEQUENCE [LARGE SCALE GENOMIC DNA]</scope>
    <source>
        <strain evidence="6">ATCC MYA-4612 / CBS 7966</strain>
    </source>
</reference>
<keyword evidence="2" id="KW-0472">Membrane</keyword>
<feature type="domain" description="FAS1" evidence="4">
    <location>
        <begin position="28"/>
        <end position="223"/>
    </location>
</feature>
<dbReference type="InterPro" id="IPR000782">
    <property type="entry name" value="FAS1_domain"/>
</dbReference>
<dbReference type="Proteomes" id="UP000008837">
    <property type="component" value="Unassembled WGS sequence"/>
</dbReference>
<feature type="signal peptide" evidence="3">
    <location>
        <begin position="1"/>
        <end position="19"/>
    </location>
</feature>
<dbReference type="STRING" id="425265.A8Q2Q2"/>
<dbReference type="PANTHER" id="PTHR10900:SF77">
    <property type="entry name" value="FI19380P1"/>
    <property type="match status" value="1"/>
</dbReference>
<keyword evidence="3" id="KW-0732">Signal</keyword>
<dbReference type="InterPro" id="IPR036378">
    <property type="entry name" value="FAS1_dom_sf"/>
</dbReference>
<dbReference type="InParanoid" id="A8Q2Q2"/>
<feature type="chain" id="PRO_5002727173" description="FAS1 domain-containing protein" evidence="3">
    <location>
        <begin position="20"/>
        <end position="915"/>
    </location>
</feature>
<keyword evidence="2" id="KW-1133">Transmembrane helix</keyword>
<feature type="domain" description="FAS1" evidence="4">
    <location>
        <begin position="533"/>
        <end position="671"/>
    </location>
</feature>
<dbReference type="SUPFAM" id="SSF82153">
    <property type="entry name" value="FAS1 domain"/>
    <property type="match status" value="4"/>
</dbReference>
<keyword evidence="6" id="KW-1185">Reference proteome</keyword>
<dbReference type="OrthoDB" id="14252at2759"/>